<dbReference type="EMBL" id="BMAC01001488">
    <property type="protein sequence ID" value="GFQ07398.1"/>
    <property type="molecule type" value="Genomic_DNA"/>
</dbReference>
<evidence type="ECO:0000256" key="5">
    <source>
        <dbReference type="ARBA" id="ARBA00023180"/>
    </source>
</evidence>
<dbReference type="PANTHER" id="PTHR10108:SF887">
    <property type="entry name" value="METHYLTRANSFERASE PMT22-RELATED"/>
    <property type="match status" value="1"/>
</dbReference>
<evidence type="ECO:0000256" key="8">
    <source>
        <dbReference type="SAM" id="SignalP"/>
    </source>
</evidence>
<dbReference type="OrthoDB" id="2013972at2759"/>
<evidence type="ECO:0000256" key="3">
    <source>
        <dbReference type="ARBA" id="ARBA00022603"/>
    </source>
</evidence>
<organism evidence="9 10">
    <name type="scientific">Phtheirospermum japonicum</name>
    <dbReference type="NCBI Taxonomy" id="374723"/>
    <lineage>
        <taxon>Eukaryota</taxon>
        <taxon>Viridiplantae</taxon>
        <taxon>Streptophyta</taxon>
        <taxon>Embryophyta</taxon>
        <taxon>Tracheophyta</taxon>
        <taxon>Spermatophyta</taxon>
        <taxon>Magnoliopsida</taxon>
        <taxon>eudicotyledons</taxon>
        <taxon>Gunneridae</taxon>
        <taxon>Pentapetalae</taxon>
        <taxon>asterids</taxon>
        <taxon>lamiids</taxon>
        <taxon>Lamiales</taxon>
        <taxon>Orobanchaceae</taxon>
        <taxon>Orobanchaceae incertae sedis</taxon>
        <taxon>Phtheirospermum</taxon>
    </lineage>
</organism>
<dbReference type="AlphaFoldDB" id="A0A830D4B3"/>
<dbReference type="CDD" id="cd02440">
    <property type="entry name" value="AdoMet_MTases"/>
    <property type="match status" value="1"/>
</dbReference>
<name>A0A830D4B3_9LAMI</name>
<reference evidence="9" key="1">
    <citation type="submission" date="2020-07" db="EMBL/GenBank/DDBJ databases">
        <title>Ethylene signaling mediates host invasion by parasitic plants.</title>
        <authorList>
            <person name="Yoshida S."/>
        </authorList>
    </citation>
    <scope>NUCLEOTIDE SEQUENCE</scope>
    <source>
        <strain evidence="9">Okayama</strain>
    </source>
</reference>
<keyword evidence="4 7" id="KW-0735">Signal-anchor</keyword>
<dbReference type="GO" id="GO:0032259">
    <property type="term" value="P:methylation"/>
    <property type="evidence" value="ECO:0007669"/>
    <property type="project" value="UniProtKB-KW"/>
</dbReference>
<keyword evidence="8" id="KW-0732">Signal</keyword>
<proteinExistence type="inferred from homology"/>
<dbReference type="GO" id="GO:0008168">
    <property type="term" value="F:methyltransferase activity"/>
    <property type="evidence" value="ECO:0007669"/>
    <property type="project" value="UniProtKB-UniRule"/>
</dbReference>
<dbReference type="InterPro" id="IPR004159">
    <property type="entry name" value="Put_SAM_MeTrfase"/>
</dbReference>
<dbReference type="SUPFAM" id="SSF53335">
    <property type="entry name" value="S-adenosyl-L-methionine-dependent methyltransferases"/>
    <property type="match status" value="2"/>
</dbReference>
<evidence type="ECO:0000256" key="6">
    <source>
        <dbReference type="ARBA" id="ARBA00037847"/>
    </source>
</evidence>
<dbReference type="FunFam" id="3.40.50.150:FF:000342">
    <property type="entry name" value="Probable methyltransferase PMT19"/>
    <property type="match status" value="1"/>
</dbReference>
<feature type="signal peptide" evidence="8">
    <location>
        <begin position="1"/>
        <end position="24"/>
    </location>
</feature>
<comment type="caution">
    <text evidence="9">The sequence shown here is derived from an EMBL/GenBank/DDBJ whole genome shotgun (WGS) entry which is preliminary data.</text>
</comment>
<keyword evidence="7 9" id="KW-0808">Transferase</keyword>
<dbReference type="InterPro" id="IPR029063">
    <property type="entry name" value="SAM-dependent_MTases_sf"/>
</dbReference>
<dbReference type="GO" id="GO:0005768">
    <property type="term" value="C:endosome"/>
    <property type="evidence" value="ECO:0007669"/>
    <property type="project" value="TreeGrafter"/>
</dbReference>
<dbReference type="Pfam" id="PF03141">
    <property type="entry name" value="Methyltransf_29"/>
    <property type="match status" value="1"/>
</dbReference>
<dbReference type="PANTHER" id="PTHR10108">
    <property type="entry name" value="SAM-DEPENDENT METHYLTRANSFERASE"/>
    <property type="match status" value="1"/>
</dbReference>
<evidence type="ECO:0000256" key="1">
    <source>
        <dbReference type="ARBA" id="ARBA00004606"/>
    </source>
</evidence>
<protein>
    <recommendedName>
        <fullName evidence="7">Methyltransferase</fullName>
        <ecNumber evidence="7">2.1.1.-</ecNumber>
    </recommendedName>
</protein>
<evidence type="ECO:0000256" key="7">
    <source>
        <dbReference type="RuleBase" id="RU366043"/>
    </source>
</evidence>
<evidence type="ECO:0000256" key="4">
    <source>
        <dbReference type="ARBA" id="ARBA00022968"/>
    </source>
</evidence>
<dbReference type="Proteomes" id="UP000653305">
    <property type="component" value="Unassembled WGS sequence"/>
</dbReference>
<comment type="subcellular location">
    <subcellularLocation>
        <location evidence="6">Endomembrane system</location>
        <topology evidence="6">Single-pass membrane protein</topology>
    </subcellularLocation>
    <subcellularLocation>
        <location evidence="1 7">Membrane</location>
        <topology evidence="1 7">Single-pass type II membrane protein</topology>
    </subcellularLocation>
</comment>
<keyword evidence="5 7" id="KW-0325">Glycoprotein</keyword>
<keyword evidence="10" id="KW-1185">Reference proteome</keyword>
<gene>
    <name evidence="9" type="ORF">PHJA_002883900</name>
</gene>
<keyword evidence="3 7" id="KW-0489">Methyltransferase</keyword>
<dbReference type="GO" id="GO:0016020">
    <property type="term" value="C:membrane"/>
    <property type="evidence" value="ECO:0007669"/>
    <property type="project" value="UniProtKB-SubCell"/>
</dbReference>
<evidence type="ECO:0000313" key="9">
    <source>
        <dbReference type="EMBL" id="GFQ07398.1"/>
    </source>
</evidence>
<evidence type="ECO:0000256" key="2">
    <source>
        <dbReference type="ARBA" id="ARBA00008361"/>
    </source>
</evidence>
<dbReference type="GO" id="GO:0005802">
    <property type="term" value="C:trans-Golgi network"/>
    <property type="evidence" value="ECO:0007669"/>
    <property type="project" value="TreeGrafter"/>
</dbReference>
<dbReference type="Gene3D" id="3.40.50.150">
    <property type="entry name" value="Vaccinia Virus protein VP39"/>
    <property type="match status" value="2"/>
</dbReference>
<feature type="chain" id="PRO_5032402286" description="Methyltransferase" evidence="8">
    <location>
        <begin position="25"/>
        <end position="592"/>
    </location>
</feature>
<sequence length="592" mass="67025">MATINYPFTLTFFLLLVFVTFVLIATNITQPAPFSSGPEILHNGISSSIQSAITNISSSADNDTVDDNAYDDNQAVAVEWELCAGPVAVDYIPCLDNQKAIKALLSRESMQHRERHCPDPGPICLVPLPQGYKVPVPWPKSRDMIWYNNAPHPMLVEYKKDQRWVMKSDDYFVFPGGGTQFINGVNYYIESIGKMLPMIEWGKKIRVVLDVGCGVASFGGALLDRDVITMSFAPKDEHKAQIQFALERGIPATLLVIGSQKLPFPDNSYDLIHCARCRVHWHDDGGKPLMELNRILRPGGYFVWSATPVYRKDEKHQNAWKSMVALSESMCWSIAAKTYIEAYRVGLVIFQKPISSSCYQNRKENKPPLCDQSSRPNNLWYVPLVSCLVPLPGESYEWPSTWPKRLSDKPLSLFVEPDAEETFKQDTGHWSVLVSEVYLGGLGLNWSNVRNVMDMSAGYGGFAAALINQPVWVMNVVPIHEPDTLSVIFDRGMIGIYHDWCESFNTYPRSYDLLHSSYLFGNLTKRCDIIEVAAEMDRMLRPGGYLIVQDTMEILNRITPILRSLHWSLSVHKHQFLVGKKKFWRPDMKTGV</sequence>
<comment type="similarity">
    <text evidence="2 7">Belongs to the methyltransferase superfamily.</text>
</comment>
<keyword evidence="4 7" id="KW-0812">Transmembrane</keyword>
<dbReference type="EC" id="2.1.1.-" evidence="7"/>
<evidence type="ECO:0000313" key="10">
    <source>
        <dbReference type="Proteomes" id="UP000653305"/>
    </source>
</evidence>
<accession>A0A830D4B3</accession>